<protein>
    <submittedName>
        <fullName evidence="1">PiggyBac transposable element-derived 4-like</fullName>
    </submittedName>
</protein>
<dbReference type="PROSITE" id="PS50871">
    <property type="entry name" value="C1Q"/>
    <property type="match status" value="1"/>
</dbReference>
<dbReference type="Gene3D" id="2.60.120.40">
    <property type="match status" value="1"/>
</dbReference>
<dbReference type="AlphaFoldDB" id="A0A6S7KVH6"/>
<keyword evidence="2" id="KW-1185">Reference proteome</keyword>
<dbReference type="SUPFAM" id="SSF49842">
    <property type="entry name" value="TNF-like"/>
    <property type="match status" value="1"/>
</dbReference>
<dbReference type="Pfam" id="PF13843">
    <property type="entry name" value="DDE_Tnp_1_7"/>
    <property type="match status" value="1"/>
</dbReference>
<evidence type="ECO:0000313" key="1">
    <source>
        <dbReference type="EMBL" id="CAB4030582.1"/>
    </source>
</evidence>
<dbReference type="InterPro" id="IPR001073">
    <property type="entry name" value="C1q_dom"/>
</dbReference>
<dbReference type="InterPro" id="IPR029526">
    <property type="entry name" value="PGBD"/>
</dbReference>
<dbReference type="PANTHER" id="PTHR46599">
    <property type="entry name" value="PIGGYBAC TRANSPOSABLE ELEMENT-DERIVED PROTEIN 4"/>
    <property type="match status" value="1"/>
</dbReference>
<dbReference type="Proteomes" id="UP001152795">
    <property type="component" value="Unassembled WGS sequence"/>
</dbReference>
<reference evidence="1" key="1">
    <citation type="submission" date="2020-04" db="EMBL/GenBank/DDBJ databases">
        <authorList>
            <person name="Alioto T."/>
            <person name="Alioto T."/>
            <person name="Gomez Garrido J."/>
        </authorList>
    </citation>
    <scope>NUCLEOTIDE SEQUENCE</scope>
    <source>
        <strain evidence="1">A484AB</strain>
    </source>
</reference>
<sequence length="352" mass="40076">MPKELLQQNIKLKKGDDPVFMQSGNMVACAWHDTKRLTMLSTIDTNLTVDKEIRSKDHASGHRTVEKPVAVARYNHSMAGVDRFDQMLGTYQYPHKSVKWYHTLYHRARETALVNAYIVYRKADKQNILDPQRFRQHIINGLLEHWHSNRKRKGRPSIAPLPLRMTGQHFPDKFENKKYKPDCEVCSDRKREHFIACNVVPKTVSDEVEKRTVNVGIPTVVAFQATLTTGRIGPNYASGAIKFNRVTLNIGNGYNPSTGKFTAPIAGLYQFTVTYLQYNGYSSYVRLIKGSTAVSQILANHKKYDQLTKTILVTLTKGQTFWVRLERSSSYAVYGAGRYTQFGGFLLSAGNY</sequence>
<dbReference type="SMART" id="SM00110">
    <property type="entry name" value="C1Q"/>
    <property type="match status" value="1"/>
</dbReference>
<dbReference type="Pfam" id="PF00386">
    <property type="entry name" value="C1q"/>
    <property type="match status" value="1"/>
</dbReference>
<evidence type="ECO:0000313" key="2">
    <source>
        <dbReference type="Proteomes" id="UP001152795"/>
    </source>
</evidence>
<dbReference type="PANTHER" id="PTHR46599:SF3">
    <property type="entry name" value="PIGGYBAC TRANSPOSABLE ELEMENT-DERIVED PROTEIN 4"/>
    <property type="match status" value="1"/>
</dbReference>
<organism evidence="1 2">
    <name type="scientific">Paramuricea clavata</name>
    <name type="common">Red gorgonian</name>
    <name type="synonym">Violescent sea-whip</name>
    <dbReference type="NCBI Taxonomy" id="317549"/>
    <lineage>
        <taxon>Eukaryota</taxon>
        <taxon>Metazoa</taxon>
        <taxon>Cnidaria</taxon>
        <taxon>Anthozoa</taxon>
        <taxon>Octocorallia</taxon>
        <taxon>Malacalcyonacea</taxon>
        <taxon>Plexauridae</taxon>
        <taxon>Paramuricea</taxon>
    </lineage>
</organism>
<dbReference type="OrthoDB" id="5986056at2759"/>
<dbReference type="InterPro" id="IPR008983">
    <property type="entry name" value="Tumour_necrosis_fac-like_dom"/>
</dbReference>
<dbReference type="EMBL" id="CACRXK020016981">
    <property type="protein sequence ID" value="CAB4030582.1"/>
    <property type="molecule type" value="Genomic_DNA"/>
</dbReference>
<accession>A0A6S7KVH6</accession>
<dbReference type="PRINTS" id="PR00007">
    <property type="entry name" value="COMPLEMNTC1Q"/>
</dbReference>
<gene>
    <name evidence="1" type="ORF">PACLA_8A056045</name>
</gene>
<proteinExistence type="predicted"/>
<name>A0A6S7KVH6_PARCT</name>
<comment type="caution">
    <text evidence="1">The sequence shown here is derived from an EMBL/GenBank/DDBJ whole genome shotgun (WGS) entry which is preliminary data.</text>
</comment>